<dbReference type="Pfam" id="PF01248">
    <property type="entry name" value="Ribosomal_L7Ae"/>
    <property type="match status" value="1"/>
</dbReference>
<dbReference type="GO" id="GO:1990904">
    <property type="term" value="C:ribonucleoprotein complex"/>
    <property type="evidence" value="ECO:0007669"/>
    <property type="project" value="UniProtKB-KW"/>
</dbReference>
<evidence type="ECO:0000256" key="1">
    <source>
        <dbReference type="ARBA" id="ARBA00005824"/>
    </source>
</evidence>
<keyword evidence="3 5" id="KW-0689">Ribosomal protein</keyword>
<dbReference type="Pfam" id="PF00185">
    <property type="entry name" value="OTCace"/>
    <property type="match status" value="1"/>
</dbReference>
<dbReference type="PANTHER" id="PTHR11843">
    <property type="entry name" value="40S RIBOSOMAL PROTEIN S12"/>
    <property type="match status" value="1"/>
</dbReference>
<name>A0A3R7YE13_APHAT</name>
<dbReference type="VEuPathDB" id="FungiDB:H257_06248"/>
<dbReference type="GO" id="GO:0044205">
    <property type="term" value="P:'de novo' UMP biosynthetic process"/>
    <property type="evidence" value="ECO:0007669"/>
    <property type="project" value="UniProtKB-UniPathway"/>
</dbReference>
<feature type="domain" description="Aspartate/ornithine carbamoyltransferase carbamoyl-P binding" evidence="8">
    <location>
        <begin position="14"/>
        <end position="82"/>
    </location>
</feature>
<dbReference type="FunFam" id="3.30.1330.30:FF:000039">
    <property type="entry name" value="40S ribosomal protein S12"/>
    <property type="match status" value="1"/>
</dbReference>
<feature type="domain" description="Aspartate/ornithine carbamoyltransferase Asp/Orn-binding" evidence="6">
    <location>
        <begin position="188"/>
        <end position="236"/>
    </location>
</feature>
<dbReference type="PRINTS" id="PR00972">
    <property type="entry name" value="RIBSOMALS12E"/>
</dbReference>
<dbReference type="InterPro" id="IPR000530">
    <property type="entry name" value="Ribosomal_eS12"/>
</dbReference>
<dbReference type="SUPFAM" id="SSF53671">
    <property type="entry name" value="Aspartate/ornithine carbamoyltransferase"/>
    <property type="match status" value="1"/>
</dbReference>
<keyword evidence="10" id="KW-1185">Reference proteome</keyword>
<dbReference type="GO" id="GO:0016597">
    <property type="term" value="F:amino acid binding"/>
    <property type="evidence" value="ECO:0007669"/>
    <property type="project" value="InterPro"/>
</dbReference>
<dbReference type="VEuPathDB" id="FungiDB:H257_06249"/>
<dbReference type="UniPathway" id="UPA00070">
    <property type="reaction ID" value="UER00116"/>
</dbReference>
<dbReference type="AlphaFoldDB" id="A0A3R7YE13"/>
<dbReference type="Proteomes" id="UP000284702">
    <property type="component" value="Unassembled WGS sequence"/>
</dbReference>
<evidence type="ECO:0000313" key="9">
    <source>
        <dbReference type="EMBL" id="RQM27357.1"/>
    </source>
</evidence>
<dbReference type="InterPro" id="IPR006132">
    <property type="entry name" value="Asp/Orn_carbamoyltranf_P-bd"/>
</dbReference>
<dbReference type="GO" id="GO:0005840">
    <property type="term" value="C:ribosome"/>
    <property type="evidence" value="ECO:0007669"/>
    <property type="project" value="UniProtKB-KW"/>
</dbReference>
<gene>
    <name evidence="9" type="ORF">B5M09_001942</name>
</gene>
<dbReference type="Gene3D" id="3.40.50.1370">
    <property type="entry name" value="Aspartate/ornithine carbamoyltransferase"/>
    <property type="match status" value="4"/>
</dbReference>
<dbReference type="PROSITE" id="PS01189">
    <property type="entry name" value="RIBOSOMAL_S12E"/>
    <property type="match status" value="1"/>
</dbReference>
<dbReference type="Pfam" id="PF02729">
    <property type="entry name" value="OTCace_N"/>
    <property type="match status" value="1"/>
</dbReference>
<dbReference type="EMBL" id="MZMZ02002083">
    <property type="protein sequence ID" value="RQM27357.1"/>
    <property type="molecule type" value="Genomic_DNA"/>
</dbReference>
<evidence type="ECO:0000313" key="10">
    <source>
        <dbReference type="Proteomes" id="UP000284702"/>
    </source>
</evidence>
<dbReference type="Gene3D" id="3.30.1330.30">
    <property type="match status" value="1"/>
</dbReference>
<evidence type="ECO:0000256" key="5">
    <source>
        <dbReference type="RuleBase" id="RU000670"/>
    </source>
</evidence>
<dbReference type="InterPro" id="IPR029064">
    <property type="entry name" value="Ribosomal_eL30-like_sf"/>
</dbReference>
<sequence>MDKLGSISGSWNGKDVVSTEQFDATNVRFLFQVADRMKEMVARQGTDDTLRGKVLANVFFEPSTRTSCSFQAAMVRLGGAVVWDGVGEHPTQALLDLYTIYQEAKLADLDLSGKVITMVGDLKNGRTVHSLAKLLAHFNAKLNYVAPESLKMPKYVVDALAAQGVVQRETTDLDSVLRESDVLYITRIQKAKATAILMHPLPRVNEIEVDVDSDPRAAYFRQMEYGMYVRMAILALVRFTFEDAYTNIMSAEEVNEVQVEVAELGELEALQEVLKKALVHDGLKRGLHESAKALDPRRARLCVLAQDCDEPSYQKLVRALCEEHGVNLIMVPSGKQLGEWSGLCKIDDKGEARKVVSTSVAVVTDFGEEHRALDVLLNFLKNRVEA</sequence>
<evidence type="ECO:0000259" key="7">
    <source>
        <dbReference type="Pfam" id="PF01248"/>
    </source>
</evidence>
<reference evidence="9" key="1">
    <citation type="submission" date="2018-07" db="EMBL/GenBank/DDBJ databases">
        <title>Annotation of Aphanomyces astaci genome assembly.</title>
        <authorList>
            <person name="Studholme D.J."/>
        </authorList>
    </citation>
    <scope>NUCLEOTIDE SEQUENCE [LARGE SCALE GENOMIC DNA]</scope>
    <source>
        <strain evidence="9">Pc</strain>
    </source>
</reference>
<dbReference type="InterPro" id="IPR036901">
    <property type="entry name" value="Asp/Orn_carbamoylTrfase_sf"/>
</dbReference>
<keyword evidence="2" id="KW-0808">Transferase</keyword>
<dbReference type="InterPro" id="IPR006131">
    <property type="entry name" value="Asp_carbamoyltransf_Asp/Orn-bd"/>
</dbReference>
<protein>
    <recommendedName>
        <fullName evidence="5">40S ribosomal protein S12</fullName>
    </recommendedName>
</protein>
<dbReference type="GO" id="GO:0016743">
    <property type="term" value="F:carboxyl- or carbamoyltransferase activity"/>
    <property type="evidence" value="ECO:0007669"/>
    <property type="project" value="InterPro"/>
</dbReference>
<comment type="similarity">
    <text evidence="1 5">Belongs to the eukaryotic ribosomal protein eS12 family.</text>
</comment>
<proteinExistence type="inferred from homology"/>
<evidence type="ECO:0000259" key="6">
    <source>
        <dbReference type="Pfam" id="PF00185"/>
    </source>
</evidence>
<dbReference type="InterPro" id="IPR047860">
    <property type="entry name" value="Ribosomal_eS12_CS"/>
</dbReference>
<dbReference type="SUPFAM" id="SSF55315">
    <property type="entry name" value="L30e-like"/>
    <property type="match status" value="1"/>
</dbReference>
<comment type="caution">
    <text evidence="9">The sequence shown here is derived from an EMBL/GenBank/DDBJ whole genome shotgun (WGS) entry which is preliminary data.</text>
</comment>
<dbReference type="GO" id="GO:0003735">
    <property type="term" value="F:structural constituent of ribosome"/>
    <property type="evidence" value="ECO:0007669"/>
    <property type="project" value="InterPro"/>
</dbReference>
<organism evidence="9 10">
    <name type="scientific">Aphanomyces astaci</name>
    <name type="common">Crayfish plague agent</name>
    <dbReference type="NCBI Taxonomy" id="112090"/>
    <lineage>
        <taxon>Eukaryota</taxon>
        <taxon>Sar</taxon>
        <taxon>Stramenopiles</taxon>
        <taxon>Oomycota</taxon>
        <taxon>Saprolegniomycetes</taxon>
        <taxon>Saprolegniales</taxon>
        <taxon>Verrucalvaceae</taxon>
        <taxon>Aphanomyces</taxon>
    </lineage>
</organism>
<keyword evidence="4 5" id="KW-0687">Ribonucleoprotein</keyword>
<dbReference type="PROSITE" id="PS00097">
    <property type="entry name" value="CARBAMOYLTRANSFERASE"/>
    <property type="match status" value="1"/>
</dbReference>
<evidence type="ECO:0000259" key="8">
    <source>
        <dbReference type="Pfam" id="PF02729"/>
    </source>
</evidence>
<evidence type="ECO:0000256" key="2">
    <source>
        <dbReference type="ARBA" id="ARBA00022679"/>
    </source>
</evidence>
<accession>A0A3R7YE13</accession>
<dbReference type="GO" id="GO:0006412">
    <property type="term" value="P:translation"/>
    <property type="evidence" value="ECO:0007669"/>
    <property type="project" value="InterPro"/>
</dbReference>
<evidence type="ECO:0000256" key="4">
    <source>
        <dbReference type="ARBA" id="ARBA00023274"/>
    </source>
</evidence>
<feature type="domain" description="Ribosomal protein eL8/eL30/eS12/Gadd45" evidence="7">
    <location>
        <begin position="269"/>
        <end position="359"/>
    </location>
</feature>
<dbReference type="InterPro" id="IPR006130">
    <property type="entry name" value="Asp/Orn_carbamoylTrfase"/>
</dbReference>
<evidence type="ECO:0000256" key="3">
    <source>
        <dbReference type="ARBA" id="ARBA00022980"/>
    </source>
</evidence>
<dbReference type="InterPro" id="IPR004038">
    <property type="entry name" value="Ribosomal_eL8/eL30/eS12/Gad45"/>
</dbReference>
<dbReference type="GO" id="GO:0006520">
    <property type="term" value="P:amino acid metabolic process"/>
    <property type="evidence" value="ECO:0007669"/>
    <property type="project" value="InterPro"/>
</dbReference>